<dbReference type="Proteomes" id="UP000034681">
    <property type="component" value="Unassembled WGS sequence"/>
</dbReference>
<dbReference type="InterPro" id="IPR022337">
    <property type="entry name" value="Inositol_monophosphatase_SuhB"/>
</dbReference>
<dbReference type="FunFam" id="3.30.540.10:FF:000003">
    <property type="entry name" value="Inositol-1-monophosphatase"/>
    <property type="match status" value="1"/>
</dbReference>
<comment type="cofactor">
    <cofactor evidence="2 7 8">
        <name>Mg(2+)</name>
        <dbReference type="ChEBI" id="CHEBI:18420"/>
    </cofactor>
</comment>
<evidence type="ECO:0000256" key="2">
    <source>
        <dbReference type="ARBA" id="ARBA00001946"/>
    </source>
</evidence>
<dbReference type="InterPro" id="IPR033942">
    <property type="entry name" value="IMPase"/>
</dbReference>
<evidence type="ECO:0000256" key="7">
    <source>
        <dbReference type="PIRSR" id="PIRSR600760-2"/>
    </source>
</evidence>
<keyword evidence="10" id="KW-1185">Reference proteome</keyword>
<dbReference type="InterPro" id="IPR020583">
    <property type="entry name" value="Inositol_monoP_metal-BS"/>
</dbReference>
<comment type="caution">
    <text evidence="9">The sequence shown here is derived from an EMBL/GenBank/DDBJ whole genome shotgun (WGS) entry which is preliminary data.</text>
</comment>
<dbReference type="CDD" id="cd01639">
    <property type="entry name" value="IMPase"/>
    <property type="match status" value="1"/>
</dbReference>
<feature type="binding site" evidence="7">
    <location>
        <position position="107"/>
    </location>
    <ligand>
        <name>Mg(2+)</name>
        <dbReference type="ChEBI" id="CHEBI:18420"/>
        <label>1</label>
        <note>catalytic</note>
    </ligand>
</feature>
<dbReference type="PANTHER" id="PTHR20854">
    <property type="entry name" value="INOSITOL MONOPHOSPHATASE"/>
    <property type="match status" value="1"/>
</dbReference>
<accession>A0A0M2PTD3</accession>
<dbReference type="PROSITE" id="PS00629">
    <property type="entry name" value="IMP_1"/>
    <property type="match status" value="1"/>
</dbReference>
<dbReference type="PROSITE" id="PS00630">
    <property type="entry name" value="IMP_2"/>
    <property type="match status" value="1"/>
</dbReference>
<protein>
    <recommendedName>
        <fullName evidence="8">Inositol-1-monophosphatase</fullName>
        <ecNumber evidence="8">3.1.3.25</ecNumber>
    </recommendedName>
</protein>
<keyword evidence="6 7" id="KW-0460">Magnesium</keyword>
<dbReference type="PANTHER" id="PTHR20854:SF4">
    <property type="entry name" value="INOSITOL-1-MONOPHOSPHATASE-RELATED"/>
    <property type="match status" value="1"/>
</dbReference>
<dbReference type="Gene3D" id="3.30.540.10">
    <property type="entry name" value="Fructose-1,6-Bisphosphatase, subunit A, domain 1"/>
    <property type="match status" value="1"/>
</dbReference>
<dbReference type="GO" id="GO:0008934">
    <property type="term" value="F:inositol monophosphate 1-phosphatase activity"/>
    <property type="evidence" value="ECO:0007669"/>
    <property type="project" value="InterPro"/>
</dbReference>
<dbReference type="GO" id="GO:0007165">
    <property type="term" value="P:signal transduction"/>
    <property type="evidence" value="ECO:0007669"/>
    <property type="project" value="TreeGrafter"/>
</dbReference>
<proteinExistence type="inferred from homology"/>
<comment type="catalytic activity">
    <reaction evidence="1 8">
        <text>a myo-inositol phosphate + H2O = myo-inositol + phosphate</text>
        <dbReference type="Rhea" id="RHEA:24056"/>
        <dbReference type="ChEBI" id="CHEBI:15377"/>
        <dbReference type="ChEBI" id="CHEBI:17268"/>
        <dbReference type="ChEBI" id="CHEBI:43474"/>
        <dbReference type="ChEBI" id="CHEBI:84139"/>
        <dbReference type="EC" id="3.1.3.25"/>
    </reaction>
</comment>
<feature type="binding site" evidence="7">
    <location>
        <position position="232"/>
    </location>
    <ligand>
        <name>Mg(2+)</name>
        <dbReference type="ChEBI" id="CHEBI:18420"/>
        <label>1</label>
        <note>catalytic</note>
    </ligand>
</feature>
<dbReference type="PRINTS" id="PR00377">
    <property type="entry name" value="IMPHPHTASES"/>
</dbReference>
<feature type="binding site" evidence="7">
    <location>
        <position position="84"/>
    </location>
    <ligand>
        <name>Mg(2+)</name>
        <dbReference type="ChEBI" id="CHEBI:18420"/>
        <label>1</label>
        <note>catalytic</note>
    </ligand>
</feature>
<reference evidence="9" key="1">
    <citation type="submission" date="2012-04" db="EMBL/GenBank/DDBJ databases">
        <authorList>
            <person name="Borisov I.G."/>
            <person name="Ivanikova N.V."/>
            <person name="Pinevich A.V."/>
        </authorList>
    </citation>
    <scope>NUCLEOTIDE SEQUENCE</scope>
    <source>
        <strain evidence="9">CALU 1027</strain>
    </source>
</reference>
<feature type="binding site" evidence="7">
    <location>
        <position position="106"/>
    </location>
    <ligand>
        <name>Mg(2+)</name>
        <dbReference type="ChEBI" id="CHEBI:18420"/>
        <label>1</label>
        <note>catalytic</note>
    </ligand>
</feature>
<organism evidence="9 10">
    <name type="scientific">Prochlorothrix hollandica PCC 9006 = CALU 1027</name>
    <dbReference type="NCBI Taxonomy" id="317619"/>
    <lineage>
        <taxon>Bacteria</taxon>
        <taxon>Bacillati</taxon>
        <taxon>Cyanobacteriota</taxon>
        <taxon>Cyanophyceae</taxon>
        <taxon>Prochlorotrichales</taxon>
        <taxon>Prochlorotrichaceae</taxon>
        <taxon>Prochlorothrix</taxon>
    </lineage>
</organism>
<keyword evidence="5 8" id="KW-0378">Hydrolase</keyword>
<dbReference type="GO" id="GO:0006020">
    <property type="term" value="P:inositol metabolic process"/>
    <property type="evidence" value="ECO:0007669"/>
    <property type="project" value="TreeGrafter"/>
</dbReference>
<dbReference type="eggNOG" id="COG0483">
    <property type="taxonomic scope" value="Bacteria"/>
</dbReference>
<dbReference type="GO" id="GO:0046854">
    <property type="term" value="P:phosphatidylinositol phosphate biosynthetic process"/>
    <property type="evidence" value="ECO:0007669"/>
    <property type="project" value="InterPro"/>
</dbReference>
<evidence type="ECO:0000256" key="5">
    <source>
        <dbReference type="ARBA" id="ARBA00022801"/>
    </source>
</evidence>
<comment type="similarity">
    <text evidence="3 8">Belongs to the inositol monophosphatase superfamily.</text>
</comment>
<dbReference type="Pfam" id="PF00459">
    <property type="entry name" value="Inositol_P"/>
    <property type="match status" value="1"/>
</dbReference>
<dbReference type="AlphaFoldDB" id="A0A0M2PTD3"/>
<evidence type="ECO:0000256" key="8">
    <source>
        <dbReference type="RuleBase" id="RU364068"/>
    </source>
</evidence>
<dbReference type="STRING" id="317619.GCA_000332315_02109"/>
<evidence type="ECO:0000256" key="3">
    <source>
        <dbReference type="ARBA" id="ARBA00009759"/>
    </source>
</evidence>
<gene>
    <name evidence="9" type="ORF">PROH_14865</name>
</gene>
<dbReference type="EMBL" id="AJTX02000006">
    <property type="protein sequence ID" value="KKI99369.1"/>
    <property type="molecule type" value="Genomic_DNA"/>
</dbReference>
<name>A0A0M2PTD3_PROHO</name>
<sequence length="288" mass="31162">MAMDSTPDQHALPDPDLQRFLDIATEAALAGGAVLQAHWGTLDRHTIEEKGRPGDLVTVADRASEAAVLAVIQRHLPHHSILAEESGFQATTTATAIDYLWAIDPLDGTTNYAHQYPFYGVSIALVIQGVPQVGVIYVPFFQELFRAAQGLGATLNRQRIQVSSTATLEQSLLVTGFAYDRRETTDNNYREFCHLTHLTQGVRRGGSASVDLAYVACGRLDGYWERGLSPWDLAAGVVLVREAGGQVTAYDQSPFDLPSGRILATNGHLQGELSAALAQAQRHTLGLS</sequence>
<evidence type="ECO:0000313" key="9">
    <source>
        <dbReference type="EMBL" id="KKI99369.1"/>
    </source>
</evidence>
<feature type="binding site" evidence="7">
    <location>
        <position position="104"/>
    </location>
    <ligand>
        <name>Mg(2+)</name>
        <dbReference type="ChEBI" id="CHEBI:18420"/>
        <label>1</label>
        <note>catalytic</note>
    </ligand>
</feature>
<evidence type="ECO:0000256" key="4">
    <source>
        <dbReference type="ARBA" id="ARBA00022723"/>
    </source>
</evidence>
<dbReference type="FunFam" id="3.40.190.80:FF:000002">
    <property type="entry name" value="Inositol-1-monophosphatase"/>
    <property type="match status" value="1"/>
</dbReference>
<evidence type="ECO:0000256" key="6">
    <source>
        <dbReference type="ARBA" id="ARBA00022842"/>
    </source>
</evidence>
<dbReference type="InterPro" id="IPR000760">
    <property type="entry name" value="Inositol_monophosphatase-like"/>
</dbReference>
<dbReference type="InterPro" id="IPR020550">
    <property type="entry name" value="Inositol_monophosphatase_CS"/>
</dbReference>
<keyword evidence="4 7" id="KW-0479">Metal-binding</keyword>
<evidence type="ECO:0000256" key="1">
    <source>
        <dbReference type="ARBA" id="ARBA00001033"/>
    </source>
</evidence>
<dbReference type="PRINTS" id="PR01959">
    <property type="entry name" value="SBIMPHPHTASE"/>
</dbReference>
<evidence type="ECO:0000313" key="10">
    <source>
        <dbReference type="Proteomes" id="UP000034681"/>
    </source>
</evidence>
<dbReference type="SUPFAM" id="SSF56655">
    <property type="entry name" value="Carbohydrate phosphatase"/>
    <property type="match status" value="1"/>
</dbReference>
<dbReference type="EC" id="3.1.3.25" evidence="8"/>
<dbReference type="Gene3D" id="3.40.190.80">
    <property type="match status" value="1"/>
</dbReference>
<dbReference type="GO" id="GO:0046872">
    <property type="term" value="F:metal ion binding"/>
    <property type="evidence" value="ECO:0007669"/>
    <property type="project" value="UniProtKB-KW"/>
</dbReference>